<accession>A0A6A0ADB5</accession>
<evidence type="ECO:0000313" key="2">
    <source>
        <dbReference type="EMBL" id="GFH30880.1"/>
    </source>
</evidence>
<keyword evidence="3" id="KW-1185">Reference proteome</keyword>
<dbReference type="AlphaFoldDB" id="A0A6A0ADB5"/>
<dbReference type="EMBL" id="BLLF01005210">
    <property type="protein sequence ID" value="GFH30880.1"/>
    <property type="molecule type" value="Genomic_DNA"/>
</dbReference>
<proteinExistence type="predicted"/>
<evidence type="ECO:0000313" key="3">
    <source>
        <dbReference type="Proteomes" id="UP000485058"/>
    </source>
</evidence>
<feature type="coiled-coil region" evidence="1">
    <location>
        <begin position="112"/>
        <end position="202"/>
    </location>
</feature>
<protein>
    <submittedName>
        <fullName evidence="2">Uncharacterized protein</fullName>
    </submittedName>
</protein>
<keyword evidence="1" id="KW-0175">Coiled coil</keyword>
<sequence length="273" mass="29848">EVNELSRALDAERQRNKDLVECQVPALQNDSATAQAHARRLQERVQELQTVVDTTNETLSTAQDSLSQEVARLQADNTFLKQSLAKQVSLRTAASAKVEQARKHLGMTSPEAEVLIKELDELRAATKSLRAEVTALTADKSHLQQQCSSRSTHAMTLIAENKRVLEQASELRRQTQQQDQDIARLKQELAAAQKLQAKSAARRDSLAAASQVSGAYAVLLMQYPDCLEACAVALTAPPSSTQQATSNNEKAQLSLILGVEPLPALQQPPRQPL</sequence>
<dbReference type="Proteomes" id="UP000485058">
    <property type="component" value="Unassembled WGS sequence"/>
</dbReference>
<reference evidence="2 3" key="1">
    <citation type="submission" date="2020-02" db="EMBL/GenBank/DDBJ databases">
        <title>Draft genome sequence of Haematococcus lacustris strain NIES-144.</title>
        <authorList>
            <person name="Morimoto D."/>
            <person name="Nakagawa S."/>
            <person name="Yoshida T."/>
            <person name="Sawayama S."/>
        </authorList>
    </citation>
    <scope>NUCLEOTIDE SEQUENCE [LARGE SCALE GENOMIC DNA]</scope>
    <source>
        <strain evidence="2 3">NIES-144</strain>
    </source>
</reference>
<name>A0A6A0ADB5_HAELA</name>
<evidence type="ECO:0000256" key="1">
    <source>
        <dbReference type="SAM" id="Coils"/>
    </source>
</evidence>
<organism evidence="2 3">
    <name type="scientific">Haematococcus lacustris</name>
    <name type="common">Green alga</name>
    <name type="synonym">Haematococcus pluvialis</name>
    <dbReference type="NCBI Taxonomy" id="44745"/>
    <lineage>
        <taxon>Eukaryota</taxon>
        <taxon>Viridiplantae</taxon>
        <taxon>Chlorophyta</taxon>
        <taxon>core chlorophytes</taxon>
        <taxon>Chlorophyceae</taxon>
        <taxon>CS clade</taxon>
        <taxon>Chlamydomonadales</taxon>
        <taxon>Haematococcaceae</taxon>
        <taxon>Haematococcus</taxon>
    </lineage>
</organism>
<gene>
    <name evidence="2" type="ORF">HaLaN_29810</name>
</gene>
<comment type="caution">
    <text evidence="2">The sequence shown here is derived from an EMBL/GenBank/DDBJ whole genome shotgun (WGS) entry which is preliminary data.</text>
</comment>
<feature type="coiled-coil region" evidence="1">
    <location>
        <begin position="31"/>
        <end position="76"/>
    </location>
</feature>
<feature type="non-terminal residue" evidence="2">
    <location>
        <position position="1"/>
    </location>
</feature>